<organism evidence="7 8">
    <name type="scientific">Oceanivirga miroungae</name>
    <dbReference type="NCBI Taxonomy" id="1130046"/>
    <lineage>
        <taxon>Bacteria</taxon>
        <taxon>Fusobacteriati</taxon>
        <taxon>Fusobacteriota</taxon>
        <taxon>Fusobacteriia</taxon>
        <taxon>Fusobacteriales</taxon>
        <taxon>Leptotrichiaceae</taxon>
        <taxon>Oceanivirga</taxon>
    </lineage>
</organism>
<evidence type="ECO:0000313" key="7">
    <source>
        <dbReference type="EMBL" id="VWL84837.1"/>
    </source>
</evidence>
<dbReference type="SUPFAM" id="SSF53901">
    <property type="entry name" value="Thiolase-like"/>
    <property type="match status" value="2"/>
</dbReference>
<accession>A0A6I8MBP0</accession>
<gene>
    <name evidence="7" type="ORF">OMES3154_00091</name>
</gene>
<feature type="binding site" evidence="4">
    <location>
        <position position="265"/>
    </location>
    <ligand>
        <name>(3S)-3-hydroxy-3-methylglutaryl-CoA</name>
        <dbReference type="ChEBI" id="CHEBI:43074"/>
    </ligand>
</feature>
<feature type="domain" description="Hydroxymethylglutaryl-coenzyme A synthase C-terminal" evidence="6">
    <location>
        <begin position="242"/>
        <end position="340"/>
    </location>
</feature>
<evidence type="ECO:0000259" key="6">
    <source>
        <dbReference type="Pfam" id="PF08540"/>
    </source>
</evidence>
<dbReference type="PANTHER" id="PTHR43323">
    <property type="entry name" value="3-HYDROXY-3-METHYLGLUTARYL COENZYME A SYNTHASE"/>
    <property type="match status" value="1"/>
</dbReference>
<dbReference type="CDD" id="cd00827">
    <property type="entry name" value="init_cond_enzymes"/>
    <property type="match status" value="1"/>
</dbReference>
<feature type="domain" description="Hydroxymethylglutaryl-coenzyme A synthase N-terminal" evidence="5">
    <location>
        <begin position="2"/>
        <end position="164"/>
    </location>
</feature>
<reference evidence="7 8" key="1">
    <citation type="submission" date="2019-10" db="EMBL/GenBank/DDBJ databases">
        <authorList>
            <person name="Blom J."/>
        </authorList>
    </citation>
    <scope>NUCLEOTIDE SEQUENCE [LARGE SCALE GENOMIC DNA]</scope>
    <source>
        <strain evidence="7 8">ES3154-GLU</strain>
    </source>
</reference>
<protein>
    <submittedName>
        <fullName evidence="7">Hydroxymethylglutaryl-CoA synthase</fullName>
    </submittedName>
</protein>
<evidence type="ECO:0000256" key="3">
    <source>
        <dbReference type="PIRSR" id="PIRSR611554-1"/>
    </source>
</evidence>
<evidence type="ECO:0000259" key="5">
    <source>
        <dbReference type="Pfam" id="PF01154"/>
    </source>
</evidence>
<dbReference type="InterPro" id="IPR013746">
    <property type="entry name" value="HMG_CoA_synt_C_dom"/>
</dbReference>
<evidence type="ECO:0000256" key="2">
    <source>
        <dbReference type="ARBA" id="ARBA00022679"/>
    </source>
</evidence>
<sequence length="370" mass="42385">MSVGIDKIGVYIPKYFLDIRCLAKARNVEEEKYTKGLMHDKMAISPVSQDIVSMGTMASLKILNEEDKKNIGLVIFATESSFDKSKAASTYIHSLLDLNPYCRTVEMKQACFSATAGILMARDYVKLNKNKKALVIASDIAKYEMKSPGESTQGSGSVAILISENPKIAEIEENSVSYTKDVMDFYRPSQYEYPKVDGKLSNEMYLHHLEVTYNAYVKEKNDTNFSNICFHVPYPKLALKAVKMVNKNLEDRYYDTVKLNSQVGNIYTGSLYLSLYSLLSNADYLKENDRIAMYSYGSGSVSEFFVLKLKKDFKKEKLDLENRIELSIEEYEKIFYEKEVEDKEYENCTDEKVYLKGIFDSKRKYVINGK</sequence>
<feature type="binding site" evidence="4">
    <location>
        <position position="143"/>
    </location>
    <ligand>
        <name>(3S)-3-hydroxy-3-methylglutaryl-CoA</name>
        <dbReference type="ChEBI" id="CHEBI:43074"/>
    </ligand>
</feature>
<evidence type="ECO:0000256" key="4">
    <source>
        <dbReference type="PIRSR" id="PIRSR611554-2"/>
    </source>
</evidence>
<keyword evidence="8" id="KW-1185">Reference proteome</keyword>
<feature type="active site" description="Proton donor/acceptor" evidence="3">
    <location>
        <position position="79"/>
    </location>
</feature>
<dbReference type="RefSeq" id="WP_156682892.1">
    <property type="nucleotide sequence ID" value="NZ_CABWIB010000001.1"/>
</dbReference>
<dbReference type="InterPro" id="IPR011554">
    <property type="entry name" value="HMG_CoA_synthase_prok"/>
</dbReference>
<dbReference type="Pfam" id="PF08540">
    <property type="entry name" value="HMG_CoA_synt_C"/>
    <property type="match status" value="1"/>
</dbReference>
<dbReference type="AlphaFoldDB" id="A0A6I8MBP0"/>
<evidence type="ECO:0000256" key="1">
    <source>
        <dbReference type="ARBA" id="ARBA00007061"/>
    </source>
</evidence>
<feature type="active site" description="Acyl-thioester intermediate" evidence="3">
    <location>
        <position position="111"/>
    </location>
</feature>
<feature type="binding site" evidence="4">
    <location>
        <position position="240"/>
    </location>
    <ligand>
        <name>(3S)-3-hydroxy-3-methylglutaryl-CoA</name>
        <dbReference type="ChEBI" id="CHEBI:43074"/>
    </ligand>
</feature>
<dbReference type="Pfam" id="PF01154">
    <property type="entry name" value="HMG_CoA_synt_N"/>
    <property type="match status" value="1"/>
</dbReference>
<name>A0A6I8MBP0_9FUSO</name>
<dbReference type="Proteomes" id="UP000419017">
    <property type="component" value="Unassembled WGS sequence"/>
</dbReference>
<feature type="active site" description="Proton donor/acceptor" evidence="3">
    <location>
        <position position="231"/>
    </location>
</feature>
<dbReference type="PANTHER" id="PTHR43323:SF2">
    <property type="entry name" value="HYDROXYMETHYLGLUTARYL-COA SYNTHASE"/>
    <property type="match status" value="1"/>
</dbReference>
<proteinExistence type="inferred from homology"/>
<dbReference type="GO" id="GO:0004421">
    <property type="term" value="F:hydroxymethylglutaryl-CoA synthase activity"/>
    <property type="evidence" value="ECO:0007669"/>
    <property type="project" value="InterPro"/>
</dbReference>
<dbReference type="EMBL" id="CABWIB010000001">
    <property type="protein sequence ID" value="VWL84837.1"/>
    <property type="molecule type" value="Genomic_DNA"/>
</dbReference>
<dbReference type="GO" id="GO:0006084">
    <property type="term" value="P:acetyl-CoA metabolic process"/>
    <property type="evidence" value="ECO:0007669"/>
    <property type="project" value="InterPro"/>
</dbReference>
<dbReference type="Gene3D" id="3.40.47.10">
    <property type="match status" value="2"/>
</dbReference>
<comment type="similarity">
    <text evidence="1">Belongs to the thiolase-like superfamily. HMG-CoA synthase family.</text>
</comment>
<keyword evidence="2" id="KW-0808">Transferase</keyword>
<dbReference type="InterPro" id="IPR013528">
    <property type="entry name" value="HMG_CoA_synth_N"/>
</dbReference>
<dbReference type="InterPro" id="IPR016039">
    <property type="entry name" value="Thiolase-like"/>
</dbReference>
<dbReference type="NCBIfam" id="TIGR01835">
    <property type="entry name" value="HMG-CoA-S_prok"/>
    <property type="match status" value="1"/>
</dbReference>
<evidence type="ECO:0000313" key="8">
    <source>
        <dbReference type="Proteomes" id="UP000419017"/>
    </source>
</evidence>